<name>I0WJU1_9FLAO</name>
<evidence type="ECO:0000256" key="1">
    <source>
        <dbReference type="ARBA" id="ARBA00007198"/>
    </source>
</evidence>
<evidence type="ECO:0000256" key="2">
    <source>
        <dbReference type="PROSITE-ProRule" id="PRU01282"/>
    </source>
</evidence>
<protein>
    <recommendedName>
        <fullName evidence="5">Arsenate reductase</fullName>
    </recommendedName>
</protein>
<dbReference type="RefSeq" id="WP_008236671.1">
    <property type="nucleotide sequence ID" value="NZ_AJJU01000002.1"/>
</dbReference>
<dbReference type="InterPro" id="IPR036249">
    <property type="entry name" value="Thioredoxin-like_sf"/>
</dbReference>
<dbReference type="Gene3D" id="3.40.30.10">
    <property type="entry name" value="Glutaredoxin"/>
    <property type="match status" value="1"/>
</dbReference>
<evidence type="ECO:0000313" key="3">
    <source>
        <dbReference type="EMBL" id="EID76657.1"/>
    </source>
</evidence>
<organism evidence="3 4">
    <name type="scientific">Imtechella halotolerans K1</name>
    <dbReference type="NCBI Taxonomy" id="946077"/>
    <lineage>
        <taxon>Bacteria</taxon>
        <taxon>Pseudomonadati</taxon>
        <taxon>Bacteroidota</taxon>
        <taxon>Flavobacteriia</taxon>
        <taxon>Flavobacteriales</taxon>
        <taxon>Flavobacteriaceae</taxon>
        <taxon>Imtechella</taxon>
    </lineage>
</organism>
<comment type="caution">
    <text evidence="3">The sequence shown here is derived from an EMBL/GenBank/DDBJ whole genome shotgun (WGS) entry which is preliminary data.</text>
</comment>
<dbReference type="SUPFAM" id="SSF52833">
    <property type="entry name" value="Thioredoxin-like"/>
    <property type="match status" value="1"/>
</dbReference>
<reference evidence="3 4" key="1">
    <citation type="journal article" date="2012" name="J. Bacteriol.">
        <title>Genome Sequence of the Halotolerant Bacterium Imtechella halotolerans K1T.</title>
        <authorList>
            <person name="Kumar S."/>
            <person name="Vikram S."/>
            <person name="Subramanian S."/>
            <person name="Raghava G.P."/>
            <person name="Pinnaka A.K."/>
        </authorList>
    </citation>
    <scope>NUCLEOTIDE SEQUENCE [LARGE SCALE GENOMIC DNA]</scope>
    <source>
        <strain evidence="3 4">K1</strain>
    </source>
</reference>
<dbReference type="AlphaFoldDB" id="I0WJU1"/>
<gene>
    <name evidence="3" type="ORF">W5A_01500</name>
</gene>
<comment type="similarity">
    <text evidence="1 2">Belongs to the ArsC family.</text>
</comment>
<dbReference type="PATRIC" id="fig|946077.3.peg.308"/>
<sequence length="118" mass="13919">MKHFYFLSSCDTCKRILKELELPNDFILQDIKNQPLSEKELESLHLLSGSYEKLFSKRARLYKERNLKDKKLSESDMKSLILEHYTFLNRPIIVINQTIFIGNSTKTIMAAKEVLHEQ</sequence>
<evidence type="ECO:0008006" key="5">
    <source>
        <dbReference type="Google" id="ProtNLM"/>
    </source>
</evidence>
<keyword evidence="4" id="KW-1185">Reference proteome</keyword>
<dbReference type="InterPro" id="IPR006660">
    <property type="entry name" value="Arsenate_reductase-like"/>
</dbReference>
<dbReference type="EMBL" id="AJJU01000002">
    <property type="protein sequence ID" value="EID76657.1"/>
    <property type="molecule type" value="Genomic_DNA"/>
</dbReference>
<dbReference type="Pfam" id="PF03960">
    <property type="entry name" value="ArsC"/>
    <property type="match status" value="1"/>
</dbReference>
<accession>I0WJU1</accession>
<proteinExistence type="inferred from homology"/>
<dbReference type="PROSITE" id="PS51353">
    <property type="entry name" value="ARSC"/>
    <property type="match status" value="1"/>
</dbReference>
<dbReference type="eggNOG" id="COG1393">
    <property type="taxonomic scope" value="Bacteria"/>
</dbReference>
<dbReference type="Proteomes" id="UP000005938">
    <property type="component" value="Unassembled WGS sequence"/>
</dbReference>
<dbReference type="OrthoDB" id="1120494at2"/>
<dbReference type="PANTHER" id="PTHR30041">
    <property type="entry name" value="ARSENATE REDUCTASE"/>
    <property type="match status" value="1"/>
</dbReference>
<evidence type="ECO:0000313" key="4">
    <source>
        <dbReference type="Proteomes" id="UP000005938"/>
    </source>
</evidence>
<dbReference type="STRING" id="946077.W5A_01500"/>
<dbReference type="PANTHER" id="PTHR30041:SF8">
    <property type="entry name" value="PROTEIN YFFB"/>
    <property type="match status" value="1"/>
</dbReference>